<dbReference type="AlphaFoldDB" id="C9Y971"/>
<accession>C9Y971</accession>
<protein>
    <submittedName>
        <fullName evidence="1">Uncharacterized protein</fullName>
    </submittedName>
</protein>
<sequence length="51" mass="5927">MGHTIEYLHKELLNLSIHLEAYEGDPSPELWDQLSRNFAAMRDAITLRSEN</sequence>
<organism evidence="1">
    <name type="scientific">Curvibacter symbiont subsp. Hydra magnipapillata</name>
    <dbReference type="NCBI Taxonomy" id="667019"/>
    <lineage>
        <taxon>Bacteria</taxon>
        <taxon>Pseudomonadati</taxon>
        <taxon>Pseudomonadota</taxon>
        <taxon>Betaproteobacteria</taxon>
        <taxon>Burkholderiales</taxon>
        <taxon>Comamonadaceae</taxon>
        <taxon>Curvibacter</taxon>
    </lineage>
</organism>
<dbReference type="EMBL" id="FN543104">
    <property type="protein sequence ID" value="CBA28328.1"/>
    <property type="molecule type" value="Genomic_DNA"/>
</dbReference>
<evidence type="ECO:0000313" key="1">
    <source>
        <dbReference type="EMBL" id="CBA28328.1"/>
    </source>
</evidence>
<name>C9Y971_CURXX</name>
<reference evidence="1" key="1">
    <citation type="journal article" date="2010" name="Nature">
        <title>The dynamic genome of Hydra.</title>
        <authorList>
            <person name="Chapman J.A."/>
            <person name="Kirkness E.F."/>
            <person name="Simakov O."/>
            <person name="Hampson S.E."/>
            <person name="Mitros T."/>
            <person name="Weinmaier T."/>
            <person name="Rattei T."/>
            <person name="Balasubramanian P.G."/>
            <person name="Borman J."/>
            <person name="Busam D."/>
            <person name="Disbennett K."/>
            <person name="Pfannkoch C."/>
            <person name="Sumin N."/>
            <person name="Sutton G."/>
            <person name="Viswanathan L."/>
            <person name="Walenz B."/>
            <person name="Goodstein D.M."/>
            <person name="Hellsten U."/>
            <person name="Kawashima T."/>
            <person name="Prochnik S.E."/>
            <person name="Putnam N.H."/>
            <person name="Shu S."/>
            <person name="Blumberg B."/>
            <person name="Dana C.E."/>
            <person name="Gee L."/>
            <person name="Kibler D.F."/>
            <person name="Law L."/>
            <person name="Lindgens D."/>
            <person name="Martinez D.E."/>
            <person name="Peng J."/>
            <person name="Wigge P.A."/>
            <person name="Bertulat B."/>
            <person name="Guder C."/>
            <person name="Nakamura Y."/>
            <person name="Ozbek S."/>
            <person name="Watanabe H."/>
            <person name="Khalturin K."/>
            <person name="Hemmrich G."/>
            <person name="Franke A."/>
            <person name="Augustin R."/>
            <person name="Fraune S."/>
            <person name="Hayakawa E."/>
            <person name="Hayakawa S."/>
            <person name="Hirose M."/>
            <person name="Hwang J."/>
            <person name="Ikeo K."/>
            <person name="Nishimiya-Fujisawa C."/>
            <person name="Ogura A."/>
            <person name="Takahashi T."/>
            <person name="Steinmetz P.R."/>
            <person name="Zhang X."/>
            <person name="Aufschnaiter R."/>
            <person name="Eder M.K."/>
            <person name="Gorny A.K."/>
            <person name="Salvenmoser W."/>
            <person name="Heimberg A.M."/>
            <person name="Wheeler B.M."/>
            <person name="Peterson K.J."/>
            <person name="Boettger A."/>
            <person name="Tischler P."/>
            <person name="Wolf A."/>
            <person name="Gojobori T."/>
            <person name="Remington K.A."/>
            <person name="Strausberg R.L."/>
            <person name="Venter J."/>
            <person name="Technau U."/>
            <person name="Hobmayer B."/>
            <person name="Bosch T.C."/>
            <person name="Holstein T.W."/>
            <person name="Fujisawa T."/>
            <person name="Bode H.R."/>
            <person name="David C.N."/>
            <person name="Rokhsar D.S."/>
            <person name="Steele R.E."/>
        </authorList>
    </citation>
    <scope>NUCLEOTIDE SEQUENCE</scope>
</reference>
<proteinExistence type="predicted"/>
<gene>
    <name evidence="1" type="ORF">Csp_A06720</name>
</gene>